<dbReference type="AlphaFoldDB" id="A0A8S2M1S0"/>
<dbReference type="PANTHER" id="PTHR23121">
    <property type="entry name" value="SODIUM-DEPENDENT GLUCOSE TRANSPORTER 1"/>
    <property type="match status" value="1"/>
</dbReference>
<dbReference type="Gene3D" id="1.20.1250.20">
    <property type="entry name" value="MFS general substrate transporter like domains"/>
    <property type="match status" value="1"/>
</dbReference>
<evidence type="ECO:0000313" key="6">
    <source>
        <dbReference type="Proteomes" id="UP000681720"/>
    </source>
</evidence>
<dbReference type="PANTHER" id="PTHR23121:SF9">
    <property type="entry name" value="SODIUM-DEPENDENT GLUCOSE TRANSPORTER 1"/>
    <property type="match status" value="1"/>
</dbReference>
<reference evidence="5" key="1">
    <citation type="submission" date="2021-02" db="EMBL/GenBank/DDBJ databases">
        <authorList>
            <person name="Nowell W R."/>
        </authorList>
    </citation>
    <scope>NUCLEOTIDE SEQUENCE</scope>
</reference>
<evidence type="ECO:0000313" key="5">
    <source>
        <dbReference type="EMBL" id="CAF3934183.1"/>
    </source>
</evidence>
<accession>A0A8S2M1S0</accession>
<feature type="transmembrane region" description="Helical" evidence="4">
    <location>
        <begin position="114"/>
        <end position="137"/>
    </location>
</feature>
<dbReference type="GO" id="GO:0022857">
    <property type="term" value="F:transmembrane transporter activity"/>
    <property type="evidence" value="ECO:0007669"/>
    <property type="project" value="InterPro"/>
</dbReference>
<feature type="transmembrane region" description="Helical" evidence="4">
    <location>
        <begin position="252"/>
        <end position="282"/>
    </location>
</feature>
<keyword evidence="2 4" id="KW-1133">Transmembrane helix</keyword>
<comment type="caution">
    <text evidence="5">The sequence shown here is derived from an EMBL/GenBank/DDBJ whole genome shotgun (WGS) entry which is preliminary data.</text>
</comment>
<feature type="transmembrane region" description="Helical" evidence="4">
    <location>
        <begin position="294"/>
        <end position="313"/>
    </location>
</feature>
<gene>
    <name evidence="5" type="ORF">GIL414_LOCUS8235</name>
</gene>
<dbReference type="Pfam" id="PF07690">
    <property type="entry name" value="MFS_1"/>
    <property type="match status" value="1"/>
</dbReference>
<feature type="transmembrane region" description="Helical" evidence="4">
    <location>
        <begin position="90"/>
        <end position="108"/>
    </location>
</feature>
<keyword evidence="1 4" id="KW-0812">Transmembrane</keyword>
<name>A0A8S2M1S0_9BILA</name>
<feature type="transmembrane region" description="Helical" evidence="4">
    <location>
        <begin position="325"/>
        <end position="344"/>
    </location>
</feature>
<feature type="transmembrane region" description="Helical" evidence="4">
    <location>
        <begin position="196"/>
        <end position="216"/>
    </location>
</feature>
<dbReference type="InterPro" id="IPR036259">
    <property type="entry name" value="MFS_trans_sf"/>
</dbReference>
<proteinExistence type="predicted"/>
<evidence type="ECO:0000256" key="2">
    <source>
        <dbReference type="ARBA" id="ARBA00022989"/>
    </source>
</evidence>
<dbReference type="Proteomes" id="UP000681720">
    <property type="component" value="Unassembled WGS sequence"/>
</dbReference>
<protein>
    <submittedName>
        <fullName evidence="5">Uncharacterized protein</fullName>
    </submittedName>
</protein>
<organism evidence="5 6">
    <name type="scientific">Rotaria magnacalcarata</name>
    <dbReference type="NCBI Taxonomy" id="392030"/>
    <lineage>
        <taxon>Eukaryota</taxon>
        <taxon>Metazoa</taxon>
        <taxon>Spiralia</taxon>
        <taxon>Gnathifera</taxon>
        <taxon>Rotifera</taxon>
        <taxon>Eurotatoria</taxon>
        <taxon>Bdelloidea</taxon>
        <taxon>Philodinida</taxon>
        <taxon>Philodinidae</taxon>
        <taxon>Rotaria</taxon>
    </lineage>
</organism>
<feature type="transmembrane region" description="Helical" evidence="4">
    <location>
        <begin position="20"/>
        <end position="37"/>
    </location>
</feature>
<sequence>MTSKINEKGIKMYTSHPWELIKTLFLVFTWIVLGAHLELIGPTINVLSKQTNVTYNGISTILITRGAGYMVANIAGGITQNIVKKHPEGLLSFAFLIAAITMFATPVIHSLRLLATIFFFQGISQGVTDLGGTNLMLTMWGNNVAAPLNVVHLGYGFGAVFANLFVQPFLVEDTKFDSLLNNNSTNLIKEEKSNILVPYSITSILCLIIAIGHLLFSIREHRIRRDALKHHQINYASVSTSVANGKQEIGRLICAIITIFVPVHVALSGLWVCGLTLAITWYINVSIGLTSTSLFVLGAFTGLVFSPTFPLSFGFINQRLNVNPLLVGFLLCGAAFGAMLFQKIAGVLLDSNPENFPKLLIICVVISIVFFIIASIISSIHQRKLKSSENSAKIKDNKYDSNINEEEQQMEAYLKNNGEDKN</sequence>
<evidence type="ECO:0000256" key="4">
    <source>
        <dbReference type="SAM" id="Phobius"/>
    </source>
</evidence>
<evidence type="ECO:0000256" key="1">
    <source>
        <dbReference type="ARBA" id="ARBA00022692"/>
    </source>
</evidence>
<feature type="transmembrane region" description="Helical" evidence="4">
    <location>
        <begin position="57"/>
        <end position="78"/>
    </location>
</feature>
<keyword evidence="3 4" id="KW-0472">Membrane</keyword>
<dbReference type="InterPro" id="IPR011701">
    <property type="entry name" value="MFS"/>
</dbReference>
<feature type="transmembrane region" description="Helical" evidence="4">
    <location>
        <begin position="356"/>
        <end position="377"/>
    </location>
</feature>
<evidence type="ECO:0000256" key="3">
    <source>
        <dbReference type="ARBA" id="ARBA00023136"/>
    </source>
</evidence>
<dbReference type="SUPFAM" id="SSF103473">
    <property type="entry name" value="MFS general substrate transporter"/>
    <property type="match status" value="1"/>
</dbReference>
<dbReference type="EMBL" id="CAJOBJ010002650">
    <property type="protein sequence ID" value="CAF3934183.1"/>
    <property type="molecule type" value="Genomic_DNA"/>
</dbReference>
<feature type="transmembrane region" description="Helical" evidence="4">
    <location>
        <begin position="149"/>
        <end position="170"/>
    </location>
</feature>